<dbReference type="KEGG" id="lpil:LIP_0180"/>
<evidence type="ECO:0000313" key="1">
    <source>
        <dbReference type="EMBL" id="BAS26037.1"/>
    </source>
</evidence>
<dbReference type="RefSeq" id="WP_068133084.1">
    <property type="nucleotide sequence ID" value="NZ_AP014924.1"/>
</dbReference>
<reference evidence="2" key="2">
    <citation type="journal article" date="2016" name="Int. J. Syst. Evol. Microbiol.">
        <title>Complete genome sequence and cell structure of Limnochorda pilosa, a Gram-negative spore-former within the phylum Firmicutes.</title>
        <authorList>
            <person name="Watanabe M."/>
            <person name="Kojima H."/>
            <person name="Fukui M."/>
        </authorList>
    </citation>
    <scope>NUCLEOTIDE SEQUENCE [LARGE SCALE GENOMIC DNA]</scope>
    <source>
        <strain evidence="2">HC45</strain>
    </source>
</reference>
<dbReference type="EMBL" id="AP014924">
    <property type="protein sequence ID" value="BAS26037.1"/>
    <property type="molecule type" value="Genomic_DNA"/>
</dbReference>
<protein>
    <submittedName>
        <fullName evidence="1">Uncharacterized protein</fullName>
    </submittedName>
</protein>
<organism evidence="1 2">
    <name type="scientific">Limnochorda pilosa</name>
    <dbReference type="NCBI Taxonomy" id="1555112"/>
    <lineage>
        <taxon>Bacteria</taxon>
        <taxon>Bacillati</taxon>
        <taxon>Bacillota</taxon>
        <taxon>Limnochordia</taxon>
        <taxon>Limnochordales</taxon>
        <taxon>Limnochordaceae</taxon>
        <taxon>Limnochorda</taxon>
    </lineage>
</organism>
<dbReference type="AlphaFoldDB" id="A0A0K2SG70"/>
<evidence type="ECO:0000313" key="2">
    <source>
        <dbReference type="Proteomes" id="UP000065807"/>
    </source>
</evidence>
<reference evidence="2" key="1">
    <citation type="submission" date="2015-07" db="EMBL/GenBank/DDBJ databases">
        <title>Complete genome sequence and phylogenetic analysis of Limnochorda pilosa.</title>
        <authorList>
            <person name="Watanabe M."/>
            <person name="Kojima H."/>
            <person name="Fukui M."/>
        </authorList>
    </citation>
    <scope>NUCLEOTIDE SEQUENCE [LARGE SCALE GENOMIC DNA]</scope>
    <source>
        <strain evidence="2">HC45</strain>
    </source>
</reference>
<dbReference type="Proteomes" id="UP000065807">
    <property type="component" value="Chromosome"/>
</dbReference>
<proteinExistence type="predicted"/>
<keyword evidence="2" id="KW-1185">Reference proteome</keyword>
<dbReference type="STRING" id="1555112.LIP_0180"/>
<name>A0A0K2SG70_LIMPI</name>
<accession>A0A0K2SG70</accession>
<gene>
    <name evidence="1" type="ORF">LIP_0180</name>
</gene>
<sequence>MATFHRRGDWFRYFNNLPDWTRPGMEPRDPQEPDPDSFELRVAFPEAPTRFFQSVKTTERGVVLTLQLHFDDPDLLDDEADDDEETD</sequence>